<dbReference type="GO" id="GO:0000930">
    <property type="term" value="C:gamma-tubulin complex"/>
    <property type="evidence" value="ECO:0007669"/>
    <property type="project" value="TreeGrafter"/>
</dbReference>
<dbReference type="GO" id="GO:0007020">
    <property type="term" value="P:microtubule nucleation"/>
    <property type="evidence" value="ECO:0007669"/>
    <property type="project" value="InterPro"/>
</dbReference>
<feature type="transmembrane region" description="Helical" evidence="7">
    <location>
        <begin position="1092"/>
        <end position="1110"/>
    </location>
</feature>
<dbReference type="GO" id="GO:0044732">
    <property type="term" value="C:mitotic spindle pole body"/>
    <property type="evidence" value="ECO:0007669"/>
    <property type="project" value="TreeGrafter"/>
</dbReference>
<comment type="subcellular location">
    <subcellularLocation>
        <location evidence="1">Cytoplasm</location>
        <location evidence="1">Cytoskeleton</location>
    </subcellularLocation>
</comment>
<keyword evidence="11" id="KW-1185">Reference proteome</keyword>
<dbReference type="Pfam" id="PF17681">
    <property type="entry name" value="GCP_N_terminal"/>
    <property type="match status" value="1"/>
</dbReference>
<evidence type="ECO:0008006" key="12">
    <source>
        <dbReference type="Google" id="ProtNLM"/>
    </source>
</evidence>
<feature type="region of interest" description="Disordered" evidence="6">
    <location>
        <begin position="112"/>
        <end position="208"/>
    </location>
</feature>
<feature type="compositionally biased region" description="Basic and acidic residues" evidence="6">
    <location>
        <begin position="176"/>
        <end position="202"/>
    </location>
</feature>
<keyword evidence="7" id="KW-1133">Transmembrane helix</keyword>
<keyword evidence="7" id="KW-0472">Membrane</keyword>
<keyword evidence="3" id="KW-0963">Cytoplasm</keyword>
<dbReference type="Gene3D" id="1.20.120.1900">
    <property type="entry name" value="Gamma-tubulin complex, C-terminal domain"/>
    <property type="match status" value="1"/>
</dbReference>
<keyword evidence="5" id="KW-0206">Cytoskeleton</keyword>
<dbReference type="GeneID" id="59293031"/>
<feature type="region of interest" description="Disordered" evidence="6">
    <location>
        <begin position="889"/>
        <end position="919"/>
    </location>
</feature>
<keyword evidence="7" id="KW-0812">Transmembrane</keyword>
<dbReference type="PANTHER" id="PTHR19302">
    <property type="entry name" value="GAMMA TUBULIN COMPLEX PROTEIN"/>
    <property type="match status" value="1"/>
</dbReference>
<name>A0A8H6KZD0_9LECA</name>
<dbReference type="GO" id="GO:0000278">
    <property type="term" value="P:mitotic cell cycle"/>
    <property type="evidence" value="ECO:0007669"/>
    <property type="project" value="TreeGrafter"/>
</dbReference>
<feature type="region of interest" description="Disordered" evidence="6">
    <location>
        <begin position="1013"/>
        <end position="1035"/>
    </location>
</feature>
<evidence type="ECO:0000256" key="1">
    <source>
        <dbReference type="ARBA" id="ARBA00004245"/>
    </source>
</evidence>
<feature type="compositionally biased region" description="Basic and acidic residues" evidence="6">
    <location>
        <begin position="122"/>
        <end position="139"/>
    </location>
</feature>
<evidence type="ECO:0000259" key="9">
    <source>
        <dbReference type="Pfam" id="PF17681"/>
    </source>
</evidence>
<dbReference type="GO" id="GO:0051225">
    <property type="term" value="P:spindle assembly"/>
    <property type="evidence" value="ECO:0007669"/>
    <property type="project" value="TreeGrafter"/>
</dbReference>
<reference evidence="10 11" key="1">
    <citation type="journal article" date="2020" name="Genomics">
        <title>Complete, high-quality genomes from long-read metagenomic sequencing of two wolf lichen thalli reveals enigmatic genome architecture.</title>
        <authorList>
            <person name="McKenzie S.K."/>
            <person name="Walston R.F."/>
            <person name="Allen J.L."/>
        </authorList>
    </citation>
    <scope>NUCLEOTIDE SEQUENCE [LARGE SCALE GENOMIC DNA]</scope>
    <source>
        <strain evidence="10">WasteWater2</strain>
    </source>
</reference>
<dbReference type="GO" id="GO:0051321">
    <property type="term" value="P:meiotic cell cycle"/>
    <property type="evidence" value="ECO:0007669"/>
    <property type="project" value="TreeGrafter"/>
</dbReference>
<evidence type="ECO:0000259" key="8">
    <source>
        <dbReference type="Pfam" id="PF04130"/>
    </source>
</evidence>
<organism evidence="10 11">
    <name type="scientific">Letharia columbiana</name>
    <dbReference type="NCBI Taxonomy" id="112416"/>
    <lineage>
        <taxon>Eukaryota</taxon>
        <taxon>Fungi</taxon>
        <taxon>Dikarya</taxon>
        <taxon>Ascomycota</taxon>
        <taxon>Pezizomycotina</taxon>
        <taxon>Lecanoromycetes</taxon>
        <taxon>OSLEUM clade</taxon>
        <taxon>Lecanoromycetidae</taxon>
        <taxon>Lecanorales</taxon>
        <taxon>Lecanorineae</taxon>
        <taxon>Parmeliaceae</taxon>
        <taxon>Letharia</taxon>
    </lineage>
</organism>
<comment type="similarity">
    <text evidence="2">Belongs to the TUBGCP family.</text>
</comment>
<dbReference type="InterPro" id="IPR042241">
    <property type="entry name" value="GCP_C_sf"/>
</dbReference>
<proteinExistence type="inferred from homology"/>
<dbReference type="AlphaFoldDB" id="A0A8H6KZD0"/>
<evidence type="ECO:0000313" key="10">
    <source>
        <dbReference type="EMBL" id="KAF6229742.1"/>
    </source>
</evidence>
<dbReference type="OrthoDB" id="5860513at2759"/>
<evidence type="ECO:0000256" key="2">
    <source>
        <dbReference type="ARBA" id="ARBA00010337"/>
    </source>
</evidence>
<protein>
    <recommendedName>
        <fullName evidence="12">Spindle pole body component</fullName>
    </recommendedName>
</protein>
<gene>
    <name evidence="10" type="ORF">HO173_011389</name>
</gene>
<dbReference type="GO" id="GO:0005874">
    <property type="term" value="C:microtubule"/>
    <property type="evidence" value="ECO:0007669"/>
    <property type="project" value="UniProtKB-KW"/>
</dbReference>
<feature type="domain" description="Gamma tubulin complex component protein N-terminal" evidence="9">
    <location>
        <begin position="212"/>
        <end position="512"/>
    </location>
</feature>
<dbReference type="RefSeq" id="XP_037159934.1">
    <property type="nucleotide sequence ID" value="XM_037313269.1"/>
</dbReference>
<evidence type="ECO:0000256" key="5">
    <source>
        <dbReference type="ARBA" id="ARBA00023212"/>
    </source>
</evidence>
<evidence type="ECO:0000256" key="4">
    <source>
        <dbReference type="ARBA" id="ARBA00022701"/>
    </source>
</evidence>
<feature type="compositionally biased region" description="Gly residues" evidence="6">
    <location>
        <begin position="905"/>
        <end position="919"/>
    </location>
</feature>
<evidence type="ECO:0000313" key="11">
    <source>
        <dbReference type="Proteomes" id="UP000578531"/>
    </source>
</evidence>
<feature type="compositionally biased region" description="Polar residues" evidence="6">
    <location>
        <begin position="164"/>
        <end position="173"/>
    </location>
</feature>
<keyword evidence="4" id="KW-0493">Microtubule</keyword>
<dbReference type="Proteomes" id="UP000578531">
    <property type="component" value="Unassembled WGS sequence"/>
</dbReference>
<dbReference type="GO" id="GO:0000922">
    <property type="term" value="C:spindle pole"/>
    <property type="evidence" value="ECO:0007669"/>
    <property type="project" value="InterPro"/>
</dbReference>
<dbReference type="InterPro" id="IPR007259">
    <property type="entry name" value="GCP"/>
</dbReference>
<dbReference type="InterPro" id="IPR041470">
    <property type="entry name" value="GCP_N"/>
</dbReference>
<feature type="domain" description="Gamma tubulin complex component C-terminal" evidence="8">
    <location>
        <begin position="516"/>
        <end position="885"/>
    </location>
</feature>
<dbReference type="PANTHER" id="PTHR19302:SF14">
    <property type="entry name" value="GAMMA-TUBULIN COMPLEX COMPONENT 3"/>
    <property type="match status" value="1"/>
</dbReference>
<dbReference type="GO" id="GO:0043015">
    <property type="term" value="F:gamma-tubulin binding"/>
    <property type="evidence" value="ECO:0007669"/>
    <property type="project" value="InterPro"/>
</dbReference>
<accession>A0A8H6KZD0</accession>
<feature type="compositionally biased region" description="Low complexity" evidence="6">
    <location>
        <begin position="1019"/>
        <end position="1028"/>
    </location>
</feature>
<feature type="transmembrane region" description="Helical" evidence="7">
    <location>
        <begin position="1064"/>
        <end position="1085"/>
    </location>
</feature>
<dbReference type="InterPro" id="IPR040457">
    <property type="entry name" value="GCP_C"/>
</dbReference>
<evidence type="ECO:0000256" key="6">
    <source>
        <dbReference type="SAM" id="MobiDB-lite"/>
    </source>
</evidence>
<dbReference type="EMBL" id="JACCJC010000070">
    <property type="protein sequence ID" value="KAF6229742.1"/>
    <property type="molecule type" value="Genomic_DNA"/>
</dbReference>
<comment type="caution">
    <text evidence="10">The sequence shown here is derived from an EMBL/GenBank/DDBJ whole genome shotgun (WGS) entry which is preliminary data.</text>
</comment>
<dbReference type="GO" id="GO:0031122">
    <property type="term" value="P:cytoplasmic microtubule organization"/>
    <property type="evidence" value="ECO:0007669"/>
    <property type="project" value="TreeGrafter"/>
</dbReference>
<dbReference type="GO" id="GO:0051011">
    <property type="term" value="F:microtubule minus-end binding"/>
    <property type="evidence" value="ECO:0007669"/>
    <property type="project" value="TreeGrafter"/>
</dbReference>
<evidence type="ECO:0000256" key="7">
    <source>
        <dbReference type="SAM" id="Phobius"/>
    </source>
</evidence>
<evidence type="ECO:0000256" key="3">
    <source>
        <dbReference type="ARBA" id="ARBA00022490"/>
    </source>
</evidence>
<dbReference type="Pfam" id="PF04130">
    <property type="entry name" value="GCP_C_terminal"/>
    <property type="match status" value="1"/>
</dbReference>
<sequence>MGDEKAQRLDDALSSLVDILIPALPDEDEAAADERHDDALELARNIIDNQGSPAVVSDVNHAAELIRKKLRRDNDSPDKEVQFSNLYARLLTQPVLSQKWSILYLLHQLADSDPDGGGPTLDDLRPKSRDTGMGRHDDGQDQQVYEDAFATAGLPRLPPPLRESGSTSRSNNAGPAERRGYQRPSRKTEKVEESGPEIEKSHSMGPSESALLRDLPYTLQGLSSTNLPFTSLTTLDLPRNLPIPIISLLHTLAEPSLLYRSLSDFVDSRDEGLIGQSLRSAIGKELRSYLGLISTLEGEIRRAIISLDNNEQQGRVGKAGVTLKRCVVWTREATMGLRLMSLMVEEAKSRKGGQLISMIHSFSTHHGDPFVGAFAERMLSHVTRPFYDMLRQWIYDGELSDPYHEFFVTEQDAHEQGEDPRRAPATSVWEEKYKLDETMIPSIVTEDFAKKVFLIGKSLNFIRYGCGDSAWVEAYCKEASRELRYGDTATLETSIDKAYKATMARLIYLMDNKFRLFEHLNALKRYLLLGQGDFIALLMESLSTNLDRPAGSQYRHTLTAQLEHAIRGSNAQFDSPDILRRLDARLTEMEKGDTGWDVFTLEYKVDAPVDVIITPWANRQYLKIFNLLWRVKRVEFALGSTWRRCMTGARGVLAVVDAKMSRDWKTARCCIAEMIHFVNQLQYYILFEVIEASWDQLHAAIHKQDCTLDDLIEAHTRYLKAITHKGLLGSVRHNSVTGHREDVFTAQLHELLKIMLAYKDAVDGLYSFSVAEFTRRQELAAKIETRTAQGKWGLTEKDDEELASPITANRAAQQADRADSPFPVAALGLTGSGGDDAMLPALRKRLQDLSADFKTRVSNLLGDLLVQPDVDMKFLAVVMNFNDVYTPRKRRREGHRGEKKTPGQGEAGEAGECGGEGQGQRGWRIFRCGGEGGGEGDEGACEVVEAGGVLCLDAIVSVTRGSGSLGSAFGSAMSCLMDGCVNLIWDHFLSHDLFPNVCTELCGPCSSTGHDAHPDPFQSESESPLELVPEPDPELDASTSLDSSAPFFFFFFNNDSVFCSFSPLVTALTAAAAAAAALAAAFVIIRHPRPPLVLALSFWLHAMGTIAAIGRLNPMDSAGSISPSDTICTAKFIHPVRPSSLRSPILAKNHLLPPASPRDAS</sequence>